<evidence type="ECO:0000313" key="2">
    <source>
        <dbReference type="Proteomes" id="UP001556367"/>
    </source>
</evidence>
<comment type="caution">
    <text evidence="1">The sequence shown here is derived from an EMBL/GenBank/DDBJ whole genome shotgun (WGS) entry which is preliminary data.</text>
</comment>
<gene>
    <name evidence="1" type="ORF">HGRIS_008906</name>
</gene>
<accession>A0ABR3IZX5</accession>
<dbReference type="EMBL" id="JASNQZ010000012">
    <property type="protein sequence ID" value="KAL0948776.1"/>
    <property type="molecule type" value="Genomic_DNA"/>
</dbReference>
<dbReference type="Proteomes" id="UP001556367">
    <property type="component" value="Unassembled WGS sequence"/>
</dbReference>
<evidence type="ECO:0000313" key="1">
    <source>
        <dbReference type="EMBL" id="KAL0948776.1"/>
    </source>
</evidence>
<sequence>MSTEEDIDRQDGAERRIENHLTPPIGTTFFRFERITLANQQAMEFSSLQDFSQFNYNLTWEIDVYKYAVNGDPRDPDFAANNGQIYVIIVHRGAVRSGQNRHDMRFFFSVSPSFTNNVPLTALHQLPRSGSGVSNGDNLHYEIDFRQTFQMLNNQGNNHFSFDARYFENVVRIESMQISELNGQAARFTISPNTSAGLTSLPANRVYPVQGFSVFTSRDFSTWPIEFLFLHNSGFVAHHNVMPPRLNINRSISLDF</sequence>
<reference evidence="2" key="1">
    <citation type="submission" date="2024-06" db="EMBL/GenBank/DDBJ databases">
        <title>Multi-omics analyses provide insights into the biosynthesis of the anticancer antibiotic pleurotin in Hohenbuehelia grisea.</title>
        <authorList>
            <person name="Weaver J.A."/>
            <person name="Alberti F."/>
        </authorList>
    </citation>
    <scope>NUCLEOTIDE SEQUENCE [LARGE SCALE GENOMIC DNA]</scope>
    <source>
        <strain evidence="2">T-177</strain>
    </source>
</reference>
<proteinExistence type="predicted"/>
<name>A0ABR3IZX5_9AGAR</name>
<keyword evidence="2" id="KW-1185">Reference proteome</keyword>
<protein>
    <submittedName>
        <fullName evidence="1">Uncharacterized protein</fullName>
    </submittedName>
</protein>
<organism evidence="1 2">
    <name type="scientific">Hohenbuehelia grisea</name>
    <dbReference type="NCBI Taxonomy" id="104357"/>
    <lineage>
        <taxon>Eukaryota</taxon>
        <taxon>Fungi</taxon>
        <taxon>Dikarya</taxon>
        <taxon>Basidiomycota</taxon>
        <taxon>Agaricomycotina</taxon>
        <taxon>Agaricomycetes</taxon>
        <taxon>Agaricomycetidae</taxon>
        <taxon>Agaricales</taxon>
        <taxon>Pleurotineae</taxon>
        <taxon>Pleurotaceae</taxon>
        <taxon>Hohenbuehelia</taxon>
    </lineage>
</organism>